<reference evidence="1 2" key="1">
    <citation type="journal article" date="2014" name="BMC Genomics">
        <title>Comparison of environmental and isolate Sulfobacillus genomes reveals diverse carbon, sulfur, nitrogen, and hydrogen metabolisms.</title>
        <authorList>
            <person name="Justice N.B."/>
            <person name="Norman A."/>
            <person name="Brown C.T."/>
            <person name="Singh A."/>
            <person name="Thomas B.C."/>
            <person name="Banfield J.F."/>
        </authorList>
    </citation>
    <scope>NUCLEOTIDE SEQUENCE [LARGE SCALE GENOMIC DNA]</scope>
    <source>
        <strain evidence="1">AMDSBA3</strain>
    </source>
</reference>
<sequence length="105" mass="12051">MGATDLRQSFDSRAAVVQSPCHVDPCSAALFVFCNRERNKLKILEWADPGFWLPDFRLERGRVAWPMTATASPPAITLRQLHWLLDGLPLEQPTAYRPLRHRRIV</sequence>
<organism evidence="1 2">
    <name type="scientific">Sulfobacillus acidophilus</name>
    <dbReference type="NCBI Taxonomy" id="53633"/>
    <lineage>
        <taxon>Bacteria</taxon>
        <taxon>Bacillati</taxon>
        <taxon>Bacillota</taxon>
        <taxon>Clostridia</taxon>
        <taxon>Eubacteriales</taxon>
        <taxon>Clostridiales Family XVII. Incertae Sedis</taxon>
        <taxon>Sulfobacillus</taxon>
    </lineage>
</organism>
<dbReference type="Proteomes" id="UP000241848">
    <property type="component" value="Unassembled WGS sequence"/>
</dbReference>
<dbReference type="PANTHER" id="PTHR36455:SF1">
    <property type="entry name" value="BLR8292 PROTEIN"/>
    <property type="match status" value="1"/>
</dbReference>
<dbReference type="AlphaFoldDB" id="A0A2T2WMC6"/>
<dbReference type="Pfam" id="PF05717">
    <property type="entry name" value="TnpB_IS66"/>
    <property type="match status" value="1"/>
</dbReference>
<evidence type="ECO:0008006" key="3">
    <source>
        <dbReference type="Google" id="ProtNLM"/>
    </source>
</evidence>
<accession>A0A2T2WMC6</accession>
<evidence type="ECO:0000313" key="2">
    <source>
        <dbReference type="Proteomes" id="UP000241848"/>
    </source>
</evidence>
<dbReference type="PANTHER" id="PTHR36455">
    <property type="match status" value="1"/>
</dbReference>
<protein>
    <recommendedName>
        <fullName evidence="3">Transposase</fullName>
    </recommendedName>
</protein>
<name>A0A2T2WMC6_9FIRM</name>
<dbReference type="EMBL" id="PXYV01000006">
    <property type="protein sequence ID" value="PSR23387.1"/>
    <property type="molecule type" value="Genomic_DNA"/>
</dbReference>
<proteinExistence type="predicted"/>
<evidence type="ECO:0000313" key="1">
    <source>
        <dbReference type="EMBL" id="PSR23387.1"/>
    </source>
</evidence>
<gene>
    <name evidence="1" type="ORF">C7B45_03490</name>
</gene>
<comment type="caution">
    <text evidence="1">The sequence shown here is derived from an EMBL/GenBank/DDBJ whole genome shotgun (WGS) entry which is preliminary data.</text>
</comment>
<dbReference type="NCBIfam" id="NF033819">
    <property type="entry name" value="IS66_TnpB"/>
    <property type="match status" value="1"/>
</dbReference>
<dbReference type="InterPro" id="IPR008878">
    <property type="entry name" value="Transposase_IS66_Orf2"/>
</dbReference>